<dbReference type="PANTHER" id="PTHR34251:SF1">
    <property type="entry name" value="LEUCINE, GLUTAMATE AND LYSINE RICH 1"/>
    <property type="match status" value="1"/>
</dbReference>
<evidence type="ECO:0000256" key="2">
    <source>
        <dbReference type="SAM" id="MobiDB-lite"/>
    </source>
</evidence>
<evidence type="ECO:0000256" key="1">
    <source>
        <dbReference type="SAM" id="Coils"/>
    </source>
</evidence>
<dbReference type="EMBL" id="QEAO01000003">
    <property type="protein sequence ID" value="TPX36978.1"/>
    <property type="molecule type" value="Genomic_DNA"/>
</dbReference>
<accession>A0A507CCB2</accession>
<feature type="compositionally biased region" description="Low complexity" evidence="2">
    <location>
        <begin position="619"/>
        <end position="631"/>
    </location>
</feature>
<comment type="caution">
    <text evidence="4">The sequence shown here is derived from an EMBL/GenBank/DDBJ whole genome shotgun (WGS) entry which is preliminary data.</text>
</comment>
<keyword evidence="3" id="KW-1133">Transmembrane helix</keyword>
<dbReference type="OrthoDB" id="10256467at2759"/>
<feature type="transmembrane region" description="Helical" evidence="3">
    <location>
        <begin position="12"/>
        <end position="37"/>
    </location>
</feature>
<feature type="compositionally biased region" description="Polar residues" evidence="2">
    <location>
        <begin position="540"/>
        <end position="565"/>
    </location>
</feature>
<organism evidence="4 5">
    <name type="scientific">Synchytrium microbalum</name>
    <dbReference type="NCBI Taxonomy" id="1806994"/>
    <lineage>
        <taxon>Eukaryota</taxon>
        <taxon>Fungi</taxon>
        <taxon>Fungi incertae sedis</taxon>
        <taxon>Chytridiomycota</taxon>
        <taxon>Chytridiomycota incertae sedis</taxon>
        <taxon>Chytridiomycetes</taxon>
        <taxon>Synchytriales</taxon>
        <taxon>Synchytriaceae</taxon>
        <taxon>Synchytrium</taxon>
    </lineage>
</organism>
<dbReference type="GeneID" id="42002245"/>
<dbReference type="RefSeq" id="XP_031027049.1">
    <property type="nucleotide sequence ID" value="XM_031166948.1"/>
</dbReference>
<dbReference type="AlphaFoldDB" id="A0A507CCB2"/>
<feature type="region of interest" description="Disordered" evidence="2">
    <location>
        <begin position="615"/>
        <end position="676"/>
    </location>
</feature>
<evidence type="ECO:0000313" key="5">
    <source>
        <dbReference type="Proteomes" id="UP000319731"/>
    </source>
</evidence>
<keyword evidence="1" id="KW-0175">Coiled coil</keyword>
<sequence>MPVYMELAESAVLSFFGAMMLLASIPVSMTIAVFDIFGSLFAKRSKEPITFMSEELLSELRPLPEEILCMSESETACQYCGISYLLQNKYEKLERHVRQIENELRQLKHLEEERPELLERLQSAEDARHDAELTIRELEVANENAEREAEEATNELTRMQREWKTMAKQLADALASDRSKANSRNQIAIHVLSTIAKTRASIQSTKTNQTRLKQQAFENMKSFMTQIISISENKAQQKVEELRHLADQKCGHVEEELRSEIKRWQISLRESEERCERLAKSMERSNMDNADVSVKHQSYITQLEASVSDLERRLTDSDLKLEQFAREQTQLISKIQHQQTVYTSEKAELDHEAKARVVEAQRRVDQSEEKFRELSTSMKALESQCEELRSEKRNRADLYEVRMRELQDEYRQQIEELGRNHATQRRRLTDEKEVALAKVRETVTKEYDVNISNLQRQLDDLRRARDAARNEVTRMKREAEEETEKKMSALKEELRILKVKSAEELSLVRTQMLALESQLASRPPPPSTPPSSNSFFPPIHSNQTSISTQPPKSAASSHSTLISPSTPNIQQFAQEISDLKTALSRRDADLSFLRETVKMECEERMGLLSELANMKRKVQQQAQQSPTQQPQETTDENRGNKSRDGRSTPSRSNPNLAAAAESNVNPEQRAFEMRMKDALRVKESKMAKTLSGSFPSRRK</sequence>
<name>A0A507CCB2_9FUNG</name>
<feature type="coiled-coil region" evidence="1">
    <location>
        <begin position="254"/>
        <end position="500"/>
    </location>
</feature>
<keyword evidence="3" id="KW-0472">Membrane</keyword>
<proteinExistence type="predicted"/>
<dbReference type="Proteomes" id="UP000319731">
    <property type="component" value="Unassembled WGS sequence"/>
</dbReference>
<keyword evidence="3" id="KW-0812">Transmembrane</keyword>
<evidence type="ECO:0000313" key="4">
    <source>
        <dbReference type="EMBL" id="TPX36978.1"/>
    </source>
</evidence>
<feature type="coiled-coil region" evidence="1">
    <location>
        <begin position="83"/>
        <end position="169"/>
    </location>
</feature>
<dbReference type="InterPro" id="IPR038799">
    <property type="entry name" value="LEKR1"/>
</dbReference>
<dbReference type="PANTHER" id="PTHR34251">
    <property type="entry name" value="LEUCINE-, GLUTAMATE- AND LYSINE-RICH PROTEIN 1"/>
    <property type="match status" value="1"/>
</dbReference>
<keyword evidence="5" id="KW-1185">Reference proteome</keyword>
<evidence type="ECO:0000256" key="3">
    <source>
        <dbReference type="SAM" id="Phobius"/>
    </source>
</evidence>
<protein>
    <submittedName>
        <fullName evidence="4">Uncharacterized protein</fullName>
    </submittedName>
</protein>
<gene>
    <name evidence="4" type="ORF">SmJEL517_g01020</name>
</gene>
<feature type="region of interest" description="Disordered" evidence="2">
    <location>
        <begin position="517"/>
        <end position="565"/>
    </location>
</feature>
<feature type="compositionally biased region" description="Basic and acidic residues" evidence="2">
    <location>
        <begin position="635"/>
        <end position="646"/>
    </location>
</feature>
<reference evidence="4 5" key="1">
    <citation type="journal article" date="2019" name="Sci. Rep.">
        <title>Comparative genomics of chytrid fungi reveal insights into the obligate biotrophic and pathogenic lifestyle of Synchytrium endobioticum.</title>
        <authorList>
            <person name="van de Vossenberg B.T.L.H."/>
            <person name="Warris S."/>
            <person name="Nguyen H.D.T."/>
            <person name="van Gent-Pelzer M.P.E."/>
            <person name="Joly D.L."/>
            <person name="van de Geest H.C."/>
            <person name="Bonants P.J.M."/>
            <person name="Smith D.S."/>
            <person name="Levesque C.A."/>
            <person name="van der Lee T.A.J."/>
        </authorList>
    </citation>
    <scope>NUCLEOTIDE SEQUENCE [LARGE SCALE GENOMIC DNA]</scope>
    <source>
        <strain evidence="4 5">JEL517</strain>
    </source>
</reference>